<protein>
    <submittedName>
        <fullName evidence="2">Uncharacterized protein</fullName>
    </submittedName>
</protein>
<proteinExistence type="predicted"/>
<reference evidence="2 3" key="1">
    <citation type="journal article" date="2023" name="Sci. Data">
        <title>Genome assembly of the Korean intertidal mud-creeper Batillaria attramentaria.</title>
        <authorList>
            <person name="Patra A.K."/>
            <person name="Ho P.T."/>
            <person name="Jun S."/>
            <person name="Lee S.J."/>
            <person name="Kim Y."/>
            <person name="Won Y.J."/>
        </authorList>
    </citation>
    <scope>NUCLEOTIDE SEQUENCE [LARGE SCALE GENOMIC DNA]</scope>
    <source>
        <strain evidence="2">Wonlab-2016</strain>
    </source>
</reference>
<keyword evidence="1" id="KW-0812">Transmembrane</keyword>
<evidence type="ECO:0000313" key="2">
    <source>
        <dbReference type="EMBL" id="KAK7467887.1"/>
    </source>
</evidence>
<feature type="transmembrane region" description="Helical" evidence="1">
    <location>
        <begin position="129"/>
        <end position="148"/>
    </location>
</feature>
<dbReference type="EMBL" id="JACVVK020000534">
    <property type="protein sequence ID" value="KAK7467887.1"/>
    <property type="molecule type" value="Genomic_DNA"/>
</dbReference>
<accession>A0ABD0JAM9</accession>
<sequence length="149" mass="16571">PEDNYKAVKRECPVGQVCQMRERDSPHSTLLPGLKGRIIRFLCNRVCSLLTEVAGAMTGSPQKVLFKMKSDVDTTLYMSTVRSCAEDCANQDDFDNCTDHQYTTRGCLTRMCCNDEDLCNSARPGLSIFSRWSALLLAVFASFLVVLAS</sequence>
<feature type="non-terminal residue" evidence="2">
    <location>
        <position position="1"/>
    </location>
</feature>
<name>A0ABD0JAM9_9CAEN</name>
<keyword evidence="1" id="KW-1133">Transmembrane helix</keyword>
<dbReference type="AlphaFoldDB" id="A0ABD0JAM9"/>
<organism evidence="2 3">
    <name type="scientific">Batillaria attramentaria</name>
    <dbReference type="NCBI Taxonomy" id="370345"/>
    <lineage>
        <taxon>Eukaryota</taxon>
        <taxon>Metazoa</taxon>
        <taxon>Spiralia</taxon>
        <taxon>Lophotrochozoa</taxon>
        <taxon>Mollusca</taxon>
        <taxon>Gastropoda</taxon>
        <taxon>Caenogastropoda</taxon>
        <taxon>Sorbeoconcha</taxon>
        <taxon>Cerithioidea</taxon>
        <taxon>Batillariidae</taxon>
        <taxon>Batillaria</taxon>
    </lineage>
</organism>
<dbReference type="Proteomes" id="UP001519460">
    <property type="component" value="Unassembled WGS sequence"/>
</dbReference>
<evidence type="ECO:0000313" key="3">
    <source>
        <dbReference type="Proteomes" id="UP001519460"/>
    </source>
</evidence>
<keyword evidence="3" id="KW-1185">Reference proteome</keyword>
<comment type="caution">
    <text evidence="2">The sequence shown here is derived from an EMBL/GenBank/DDBJ whole genome shotgun (WGS) entry which is preliminary data.</text>
</comment>
<keyword evidence="1" id="KW-0472">Membrane</keyword>
<gene>
    <name evidence="2" type="ORF">BaRGS_00036892</name>
</gene>
<evidence type="ECO:0000256" key="1">
    <source>
        <dbReference type="SAM" id="Phobius"/>
    </source>
</evidence>